<dbReference type="SUPFAM" id="SSF53850">
    <property type="entry name" value="Periplasmic binding protein-like II"/>
    <property type="match status" value="1"/>
</dbReference>
<organism evidence="7 8">
    <name type="scientific">Streptococcus caledonicus</name>
    <dbReference type="NCBI Taxonomy" id="2614158"/>
    <lineage>
        <taxon>Bacteria</taxon>
        <taxon>Bacillati</taxon>
        <taxon>Bacillota</taxon>
        <taxon>Bacilli</taxon>
        <taxon>Lactobacillales</taxon>
        <taxon>Streptococcaceae</taxon>
        <taxon>Streptococcus</taxon>
    </lineage>
</organism>
<evidence type="ECO:0000259" key="5">
    <source>
        <dbReference type="SMART" id="SM00062"/>
    </source>
</evidence>
<gene>
    <name evidence="7" type="ORF">ACFPQ3_10040</name>
</gene>
<accession>A0ABW0UGM2</accession>
<feature type="domain" description="Solute-binding protein family 3/N-terminal" evidence="5">
    <location>
        <begin position="38"/>
        <end position="259"/>
    </location>
</feature>
<dbReference type="InterPro" id="IPR051455">
    <property type="entry name" value="Bact_solute-bind_prot3"/>
</dbReference>
<keyword evidence="8" id="KW-1185">Reference proteome</keyword>
<dbReference type="SMART" id="SM00062">
    <property type="entry name" value="PBPb"/>
    <property type="match status" value="1"/>
</dbReference>
<name>A0ABW0UGM2_9STRE</name>
<proteinExistence type="inferred from homology"/>
<dbReference type="EMBL" id="JBHSOJ010000030">
    <property type="protein sequence ID" value="MFC5631874.1"/>
    <property type="molecule type" value="Genomic_DNA"/>
</dbReference>
<dbReference type="Gene3D" id="3.40.190.10">
    <property type="entry name" value="Periplasmic binding protein-like II"/>
    <property type="match status" value="2"/>
</dbReference>
<evidence type="ECO:0000256" key="2">
    <source>
        <dbReference type="ARBA" id="ARBA00022448"/>
    </source>
</evidence>
<feature type="chain" id="PRO_5047068348" evidence="4">
    <location>
        <begin position="25"/>
        <end position="264"/>
    </location>
</feature>
<evidence type="ECO:0000313" key="8">
    <source>
        <dbReference type="Proteomes" id="UP001596110"/>
    </source>
</evidence>
<dbReference type="PANTHER" id="PTHR30085:SF6">
    <property type="entry name" value="ABC TRANSPORTER GLUTAMINE-BINDING PROTEIN GLNH"/>
    <property type="match status" value="1"/>
</dbReference>
<sequence>MKKGKIFTLLTLLIVGLGTTTVSATESTKVDAIKKSGLLRVGVKQDVPNFGYLNAENNQFEGMEIDIAKKLADSLDVKVEYTPVTTQTREPLMDNGQVDVIIATYTITEQRQANFSISDPYYYDQIGFLVRKKSNIHTMDDLDGLTIGVAQGATTKANLKTYAEENGLTFKFVQLGSYPELTMSLQAKRIDAFSVDKSLLSGYVHKGNRMLKDGFNTQAYGIATKKTNTDLTDFINEQLNKWRKDGSLQKIYDKFNLTPADSTN</sequence>
<dbReference type="InterPro" id="IPR001638">
    <property type="entry name" value="Solute-binding_3/MltF_N"/>
</dbReference>
<dbReference type="Pfam" id="PF00497">
    <property type="entry name" value="SBP_bac_3"/>
    <property type="match status" value="1"/>
</dbReference>
<evidence type="ECO:0000313" key="7">
    <source>
        <dbReference type="EMBL" id="MFC5631874.1"/>
    </source>
</evidence>
<dbReference type="Proteomes" id="UP001596110">
    <property type="component" value="Unassembled WGS sequence"/>
</dbReference>
<protein>
    <submittedName>
        <fullName evidence="7">Transporter substrate-binding domain-containing protein</fullName>
    </submittedName>
</protein>
<keyword evidence="2" id="KW-0813">Transport</keyword>
<comment type="caution">
    <text evidence="7">The sequence shown here is derived from an EMBL/GenBank/DDBJ whole genome shotgun (WGS) entry which is preliminary data.</text>
</comment>
<comment type="similarity">
    <text evidence="1">Belongs to the bacterial solute-binding protein 3 family.</text>
</comment>
<feature type="domain" description="Ionotropic glutamate receptor C-terminal" evidence="6">
    <location>
        <begin position="38"/>
        <end position="256"/>
    </location>
</feature>
<dbReference type="PANTHER" id="PTHR30085">
    <property type="entry name" value="AMINO ACID ABC TRANSPORTER PERMEASE"/>
    <property type="match status" value="1"/>
</dbReference>
<dbReference type="RefSeq" id="WP_156807238.1">
    <property type="nucleotide sequence ID" value="NZ_JBHSOJ010000030.1"/>
</dbReference>
<evidence type="ECO:0000259" key="6">
    <source>
        <dbReference type="SMART" id="SM00079"/>
    </source>
</evidence>
<evidence type="ECO:0000256" key="3">
    <source>
        <dbReference type="ARBA" id="ARBA00022729"/>
    </source>
</evidence>
<evidence type="ECO:0000256" key="4">
    <source>
        <dbReference type="SAM" id="SignalP"/>
    </source>
</evidence>
<feature type="signal peptide" evidence="4">
    <location>
        <begin position="1"/>
        <end position="24"/>
    </location>
</feature>
<dbReference type="SMART" id="SM00079">
    <property type="entry name" value="PBPe"/>
    <property type="match status" value="1"/>
</dbReference>
<keyword evidence="3 4" id="KW-0732">Signal</keyword>
<dbReference type="InterPro" id="IPR001320">
    <property type="entry name" value="Iontro_rcpt_C"/>
</dbReference>
<reference evidence="8" key="1">
    <citation type="journal article" date="2019" name="Int. J. Syst. Evol. Microbiol.">
        <title>The Global Catalogue of Microorganisms (GCM) 10K type strain sequencing project: providing services to taxonomists for standard genome sequencing and annotation.</title>
        <authorList>
            <consortium name="The Broad Institute Genomics Platform"/>
            <consortium name="The Broad Institute Genome Sequencing Center for Infectious Disease"/>
            <person name="Wu L."/>
            <person name="Ma J."/>
        </authorList>
    </citation>
    <scope>NUCLEOTIDE SEQUENCE [LARGE SCALE GENOMIC DNA]</scope>
    <source>
        <strain evidence="8">DT43</strain>
    </source>
</reference>
<evidence type="ECO:0000256" key="1">
    <source>
        <dbReference type="ARBA" id="ARBA00010333"/>
    </source>
</evidence>